<dbReference type="PANTHER" id="PTHR37836">
    <property type="entry name" value="LMO1036 PROTEIN"/>
    <property type="match status" value="1"/>
</dbReference>
<keyword evidence="5" id="KW-1185">Reference proteome</keyword>
<dbReference type="AlphaFoldDB" id="M5U3J5"/>
<comment type="caution">
    <text evidence="4">The sequence shown here is derived from an EMBL/GenBank/DDBJ whole genome shotgun (WGS) entry which is preliminary data.</text>
</comment>
<dbReference type="InterPro" id="IPR032260">
    <property type="entry name" value="DUF5060"/>
</dbReference>
<dbReference type="InterPro" id="IPR013783">
    <property type="entry name" value="Ig-like_fold"/>
</dbReference>
<dbReference type="Pfam" id="PF16586">
    <property type="entry name" value="DUF5060"/>
    <property type="match status" value="1"/>
</dbReference>
<feature type="compositionally biased region" description="Polar residues" evidence="1">
    <location>
        <begin position="212"/>
        <end position="222"/>
    </location>
</feature>
<dbReference type="PANTHER" id="PTHR37836:SF2">
    <property type="entry name" value="DUF4038 DOMAIN-CONTAINING PROTEIN"/>
    <property type="match status" value="1"/>
</dbReference>
<dbReference type="Proteomes" id="UP000011885">
    <property type="component" value="Unassembled WGS sequence"/>
</dbReference>
<protein>
    <submittedName>
        <fullName evidence="4">Uncharacterized protein</fullName>
    </submittedName>
</protein>
<dbReference type="InterPro" id="IPR024749">
    <property type="entry name" value="Collagen-bd_put"/>
</dbReference>
<dbReference type="PATRIC" id="fig|1263870.3.peg.6514"/>
<accession>M5U3J5</accession>
<dbReference type="RefSeq" id="WP_008687721.1">
    <property type="nucleotide sequence ID" value="NZ_ANOH01000431.1"/>
</dbReference>
<feature type="domain" description="Putative collagen-binding" evidence="2">
    <location>
        <begin position="746"/>
        <end position="830"/>
    </location>
</feature>
<evidence type="ECO:0000259" key="2">
    <source>
        <dbReference type="Pfam" id="PF12904"/>
    </source>
</evidence>
<evidence type="ECO:0000259" key="3">
    <source>
        <dbReference type="Pfam" id="PF16586"/>
    </source>
</evidence>
<feature type="domain" description="DUF5060" evidence="3">
    <location>
        <begin position="241"/>
        <end position="323"/>
    </location>
</feature>
<organism evidence="4 5">
    <name type="scientific">Rhodopirellula sallentina SM41</name>
    <dbReference type="NCBI Taxonomy" id="1263870"/>
    <lineage>
        <taxon>Bacteria</taxon>
        <taxon>Pseudomonadati</taxon>
        <taxon>Planctomycetota</taxon>
        <taxon>Planctomycetia</taxon>
        <taxon>Pirellulales</taxon>
        <taxon>Pirellulaceae</taxon>
        <taxon>Rhodopirellula</taxon>
    </lineage>
</organism>
<name>M5U3J5_9BACT</name>
<evidence type="ECO:0000313" key="4">
    <source>
        <dbReference type="EMBL" id="EMI52436.1"/>
    </source>
</evidence>
<feature type="region of interest" description="Disordered" evidence="1">
    <location>
        <begin position="202"/>
        <end position="231"/>
    </location>
</feature>
<evidence type="ECO:0000256" key="1">
    <source>
        <dbReference type="SAM" id="MobiDB-lite"/>
    </source>
</evidence>
<sequence length="833" mass="91996">MNVDVVFSIRTALFLGLLISTLHDGQMQTVQAQTATAPQNDSQAKVSLEMPASLFIEGENQGYYLDRGKWLAINPAQRKKASVARTFPYPTGLYHVTLQTVGENDGKSNYWIAADGERIGDYTNSLSESTYEEGDSFHHTWKEVRVTEGAIIKVGSEVGSNDGQEFSRARWGTVVFVPADEDTRAAALPVYKEQLAQKKVASRRENAKATAGSPTVPVSNLPLQMPRADDGDGSVEIGGELKAWHKVVVDLSGPYAHEKDNAPNPFTDYRMTATFRHEDGTQYTIPGFFAADGDAANSHAESGTVWRALFAPDRPGQWSYELTIVRGKHVALDDDADGESVYGTKTGTFEVAATDKTGRDFRGQGRLDYVGKHYLQFAGSKRYFLKVGADAPETLLAFADFDNTIAGNAKKAPIKKWQPHVQDWRDGDPTWAGGKGKGLVGAIRYLSQKGCNAFSFLTYNAGGDGDNVWPFIHRDDKMHYDCSKLDQWGIVFDHGTALGMYLHFKMQETENDDHKKGKGGGFVPTSLDGGNLGPQRKLYCRELIARFGHNLALNWNIGEENTQSTEQQKAMIDRIAELDAYNHPIVIHTFPNQQDQVYKPLLGDRSKLTGASLQNSSLETTHAQTWKWVKASNEAGKPWVVAFDESGSAAHAQCPDLGYKGFDGHDRSGKMTYTQHKVRKQTLWGNLMAGGAGCEYYFGYSYAENDIVCEDWRSRDQSWDYCRIAIGFFHENNVPFWEMENMDQLVGNAKRSVSRFCLAKPGEIYLVYLPNGGTTELDLSGADGSYTVKWFNPRSGGSLSSGSVSSVKGGAKVSLGNAPEDFDEDWLVVVSKN</sequence>
<dbReference type="Gene3D" id="2.60.40.10">
    <property type="entry name" value="Immunoglobulins"/>
    <property type="match status" value="1"/>
</dbReference>
<dbReference type="EMBL" id="ANOH01000431">
    <property type="protein sequence ID" value="EMI52436.1"/>
    <property type="molecule type" value="Genomic_DNA"/>
</dbReference>
<evidence type="ECO:0000313" key="5">
    <source>
        <dbReference type="Proteomes" id="UP000011885"/>
    </source>
</evidence>
<reference evidence="4 5" key="1">
    <citation type="journal article" date="2013" name="Mar. Genomics">
        <title>Expression of sulfatases in Rhodopirellula baltica and the diversity of sulfatases in the genus Rhodopirellula.</title>
        <authorList>
            <person name="Wegner C.E."/>
            <person name="Richter-Heitmann T."/>
            <person name="Klindworth A."/>
            <person name="Klockow C."/>
            <person name="Richter M."/>
            <person name="Achstetter T."/>
            <person name="Glockner F.O."/>
            <person name="Harder J."/>
        </authorList>
    </citation>
    <scope>NUCLEOTIDE SEQUENCE [LARGE SCALE GENOMIC DNA]</scope>
    <source>
        <strain evidence="4 5">SM41</strain>
    </source>
</reference>
<dbReference type="Pfam" id="PF12904">
    <property type="entry name" value="Collagen_bind_2"/>
    <property type="match status" value="1"/>
</dbReference>
<proteinExistence type="predicted"/>
<gene>
    <name evidence="4" type="ORF">RSSM_06148</name>
</gene>
<dbReference type="Gene3D" id="3.20.20.80">
    <property type="entry name" value="Glycosidases"/>
    <property type="match status" value="1"/>
</dbReference>